<gene>
    <name evidence="5" type="ORF">C7446_0455</name>
</gene>
<dbReference type="CDD" id="cd07377">
    <property type="entry name" value="WHTH_GntR"/>
    <property type="match status" value="1"/>
</dbReference>
<dbReference type="PROSITE" id="PS50949">
    <property type="entry name" value="HTH_GNTR"/>
    <property type="match status" value="1"/>
</dbReference>
<dbReference type="PANTHER" id="PTHR43537:SF49">
    <property type="entry name" value="TRANSCRIPTIONAL REGULATORY PROTEIN"/>
    <property type="match status" value="1"/>
</dbReference>
<dbReference type="Pfam" id="PF00392">
    <property type="entry name" value="GntR"/>
    <property type="match status" value="1"/>
</dbReference>
<evidence type="ECO:0000256" key="3">
    <source>
        <dbReference type="ARBA" id="ARBA00023163"/>
    </source>
</evidence>
<keyword evidence="6" id="KW-1185">Reference proteome</keyword>
<name>A0A420X1Q9_9GAMM</name>
<dbReference type="Gene3D" id="1.10.10.10">
    <property type="entry name" value="Winged helix-like DNA-binding domain superfamily/Winged helix DNA-binding domain"/>
    <property type="match status" value="1"/>
</dbReference>
<dbReference type="Pfam" id="PF07729">
    <property type="entry name" value="FCD"/>
    <property type="match status" value="1"/>
</dbReference>
<dbReference type="InterPro" id="IPR036388">
    <property type="entry name" value="WH-like_DNA-bd_sf"/>
</dbReference>
<comment type="caution">
    <text evidence="5">The sequence shown here is derived from an EMBL/GenBank/DDBJ whole genome shotgun (WGS) entry which is preliminary data.</text>
</comment>
<organism evidence="5 6">
    <name type="scientific">Kushneria sinocarnis</name>
    <dbReference type="NCBI Taxonomy" id="595502"/>
    <lineage>
        <taxon>Bacteria</taxon>
        <taxon>Pseudomonadati</taxon>
        <taxon>Pseudomonadota</taxon>
        <taxon>Gammaproteobacteria</taxon>
        <taxon>Oceanospirillales</taxon>
        <taxon>Halomonadaceae</taxon>
        <taxon>Kushneria</taxon>
    </lineage>
</organism>
<dbReference type="EMBL" id="RBIN01000001">
    <property type="protein sequence ID" value="RKR07639.1"/>
    <property type="molecule type" value="Genomic_DNA"/>
</dbReference>
<proteinExistence type="predicted"/>
<keyword evidence="1" id="KW-0805">Transcription regulation</keyword>
<dbReference type="PRINTS" id="PR00035">
    <property type="entry name" value="HTHGNTR"/>
</dbReference>
<accession>A0A420X1Q9</accession>
<dbReference type="Proteomes" id="UP000281975">
    <property type="component" value="Unassembled WGS sequence"/>
</dbReference>
<dbReference type="SMART" id="SM00895">
    <property type="entry name" value="FCD"/>
    <property type="match status" value="1"/>
</dbReference>
<dbReference type="InterPro" id="IPR000524">
    <property type="entry name" value="Tscrpt_reg_HTH_GntR"/>
</dbReference>
<evidence type="ECO:0000313" key="5">
    <source>
        <dbReference type="EMBL" id="RKR07639.1"/>
    </source>
</evidence>
<dbReference type="OrthoDB" id="9799812at2"/>
<keyword evidence="3" id="KW-0804">Transcription</keyword>
<dbReference type="AlphaFoldDB" id="A0A420X1Q9"/>
<evidence type="ECO:0000259" key="4">
    <source>
        <dbReference type="PROSITE" id="PS50949"/>
    </source>
</evidence>
<protein>
    <submittedName>
        <fullName evidence="5">GntR family transcriptional regulator</fullName>
    </submittedName>
</protein>
<dbReference type="RefSeq" id="WP_121170862.1">
    <property type="nucleotide sequence ID" value="NZ_RBIN01000001.1"/>
</dbReference>
<evidence type="ECO:0000256" key="2">
    <source>
        <dbReference type="ARBA" id="ARBA00023125"/>
    </source>
</evidence>
<sequence>MFQSASEPRAPARTLIREGTTVDAMVTALSEEIVSGDWPPGTRLSARSIAERFGVSRTPVREAFGHLFAMGLVERRPNRGVVTACISESQLLSMFEAMAELEAACAGLCAQRMTLEERHALVTLHDASRGLAEQPDSAAYTGFNDEFHSRLYAGSRSDYLIELTRTTRTRLAPFRHTQFRVSHRPERSFAEHAAIVEAIVAGDAREAAEAARRHVLSVGSVSREFVETHARHRPHQEDAT</sequence>
<dbReference type="GO" id="GO:0003677">
    <property type="term" value="F:DNA binding"/>
    <property type="evidence" value="ECO:0007669"/>
    <property type="project" value="UniProtKB-KW"/>
</dbReference>
<dbReference type="PANTHER" id="PTHR43537">
    <property type="entry name" value="TRANSCRIPTIONAL REGULATOR, GNTR FAMILY"/>
    <property type="match status" value="1"/>
</dbReference>
<dbReference type="InterPro" id="IPR008920">
    <property type="entry name" value="TF_FadR/GntR_C"/>
</dbReference>
<evidence type="ECO:0000313" key="6">
    <source>
        <dbReference type="Proteomes" id="UP000281975"/>
    </source>
</evidence>
<dbReference type="SUPFAM" id="SSF46785">
    <property type="entry name" value="Winged helix' DNA-binding domain"/>
    <property type="match status" value="1"/>
</dbReference>
<dbReference type="SUPFAM" id="SSF48008">
    <property type="entry name" value="GntR ligand-binding domain-like"/>
    <property type="match status" value="1"/>
</dbReference>
<dbReference type="InterPro" id="IPR036390">
    <property type="entry name" value="WH_DNA-bd_sf"/>
</dbReference>
<dbReference type="Gene3D" id="1.20.120.530">
    <property type="entry name" value="GntR ligand-binding domain-like"/>
    <property type="match status" value="1"/>
</dbReference>
<dbReference type="InterPro" id="IPR011711">
    <property type="entry name" value="GntR_C"/>
</dbReference>
<evidence type="ECO:0000256" key="1">
    <source>
        <dbReference type="ARBA" id="ARBA00023015"/>
    </source>
</evidence>
<dbReference type="SMART" id="SM00345">
    <property type="entry name" value="HTH_GNTR"/>
    <property type="match status" value="1"/>
</dbReference>
<keyword evidence="2" id="KW-0238">DNA-binding</keyword>
<feature type="domain" description="HTH gntR-type" evidence="4">
    <location>
        <begin position="19"/>
        <end position="86"/>
    </location>
</feature>
<reference evidence="5 6" key="1">
    <citation type="submission" date="2018-10" db="EMBL/GenBank/DDBJ databases">
        <title>Genomic Encyclopedia of Type Strains, Phase IV (KMG-IV): sequencing the most valuable type-strain genomes for metagenomic binning, comparative biology and taxonomic classification.</title>
        <authorList>
            <person name="Goeker M."/>
        </authorList>
    </citation>
    <scope>NUCLEOTIDE SEQUENCE [LARGE SCALE GENOMIC DNA]</scope>
    <source>
        <strain evidence="5 6">DSM 23229</strain>
    </source>
</reference>
<dbReference type="GO" id="GO:0003700">
    <property type="term" value="F:DNA-binding transcription factor activity"/>
    <property type="evidence" value="ECO:0007669"/>
    <property type="project" value="InterPro"/>
</dbReference>